<name>A0A8X8ZAL9_SALSN</name>
<keyword evidence="2" id="KW-1185">Reference proteome</keyword>
<protein>
    <submittedName>
        <fullName evidence="1">Uncharacterized protein</fullName>
    </submittedName>
</protein>
<dbReference type="EMBL" id="PNBA02000016">
    <property type="protein sequence ID" value="KAG6397049.1"/>
    <property type="molecule type" value="Genomic_DNA"/>
</dbReference>
<dbReference type="Proteomes" id="UP000298416">
    <property type="component" value="Unassembled WGS sequence"/>
</dbReference>
<dbReference type="AlphaFoldDB" id="A0A8X8ZAL9"/>
<gene>
    <name evidence="1" type="ORF">SASPL_143210</name>
</gene>
<sequence>MKARNQRLPTCNHGCSLKMLHLHPCSQPHLHLGPECAVLYQKNLIPHFAHDSDLCPETPPQFDHQR</sequence>
<evidence type="ECO:0000313" key="1">
    <source>
        <dbReference type="EMBL" id="KAG6397049.1"/>
    </source>
</evidence>
<evidence type="ECO:0000313" key="2">
    <source>
        <dbReference type="Proteomes" id="UP000298416"/>
    </source>
</evidence>
<organism evidence="1">
    <name type="scientific">Salvia splendens</name>
    <name type="common">Scarlet sage</name>
    <dbReference type="NCBI Taxonomy" id="180675"/>
    <lineage>
        <taxon>Eukaryota</taxon>
        <taxon>Viridiplantae</taxon>
        <taxon>Streptophyta</taxon>
        <taxon>Embryophyta</taxon>
        <taxon>Tracheophyta</taxon>
        <taxon>Spermatophyta</taxon>
        <taxon>Magnoliopsida</taxon>
        <taxon>eudicotyledons</taxon>
        <taxon>Gunneridae</taxon>
        <taxon>Pentapetalae</taxon>
        <taxon>asterids</taxon>
        <taxon>lamiids</taxon>
        <taxon>Lamiales</taxon>
        <taxon>Lamiaceae</taxon>
        <taxon>Nepetoideae</taxon>
        <taxon>Mentheae</taxon>
        <taxon>Salviinae</taxon>
        <taxon>Salvia</taxon>
        <taxon>Salvia subgen. Calosphace</taxon>
        <taxon>core Calosphace</taxon>
    </lineage>
</organism>
<reference evidence="1" key="2">
    <citation type="submission" date="2020-08" db="EMBL/GenBank/DDBJ databases">
        <title>Plant Genome Project.</title>
        <authorList>
            <person name="Zhang R.-G."/>
        </authorList>
    </citation>
    <scope>NUCLEOTIDE SEQUENCE</scope>
    <source>
        <strain evidence="1">Huo1</strain>
        <tissue evidence="1">Leaf</tissue>
    </source>
</reference>
<reference evidence="1" key="1">
    <citation type="submission" date="2018-01" db="EMBL/GenBank/DDBJ databases">
        <authorList>
            <person name="Mao J.F."/>
        </authorList>
    </citation>
    <scope>NUCLEOTIDE SEQUENCE</scope>
    <source>
        <strain evidence="1">Huo1</strain>
        <tissue evidence="1">Leaf</tissue>
    </source>
</reference>
<accession>A0A8X8ZAL9</accession>
<proteinExistence type="predicted"/>
<comment type="caution">
    <text evidence="1">The sequence shown here is derived from an EMBL/GenBank/DDBJ whole genome shotgun (WGS) entry which is preliminary data.</text>
</comment>